<evidence type="ECO:0000256" key="1">
    <source>
        <dbReference type="SAM" id="MobiDB-lite"/>
    </source>
</evidence>
<name>A0A6J5MVN3_9CAUD</name>
<dbReference type="GO" id="GO:0008297">
    <property type="term" value="F:single-stranded DNA exodeoxyribonuclease activity"/>
    <property type="evidence" value="ECO:0007669"/>
    <property type="project" value="TreeGrafter"/>
</dbReference>
<sequence>MTSPKHATSTNRGRLYTNPTTGEQVPSVTTVLGQIGKAEALKWWAAGETAKYAVTMKDTWLNLEPQAAIDLLKREPLRVLNKAADRGTDVHAIADHYAQTGEIGEIGHHSGYVDAMRAFFNDHQPLPILAEQTVFGDGYAGSFDLICKLPALGDQICILDYKTSKAIYPDTAAQLAAYANAGRYIDSDDLMQDLPKIECGVIVRFGADGEYEIQQADLDAGWQYFQAALAVHKAQQMKLLTGRVIAKHEHDNTAMRANIVERVTYLQTNHPESMDMLRMNWIHGLPPLSSPTPINRHQLAILHKIVSKVEATTSAPFNPPPQPTPPPIFQKPPKAQTHVGDEIPCDPAQIEQIRQAMKQSKPEIREAIQITAQEANKAKMTLSLNGKPTLRRAAIAQMMLDIYTADCTNNREYLRTILQHLNLYQNDIGTTLGALDLDKISAIAETHGYIEQGDLQVVYNTETDTFSVTTKGKQQ</sequence>
<dbReference type="EMBL" id="LR796498">
    <property type="protein sequence ID" value="CAB4148990.1"/>
    <property type="molecule type" value="Genomic_DNA"/>
</dbReference>
<dbReference type="PANTHER" id="PTHR31340:SF3">
    <property type="entry name" value="MITOCHONDRIAL GENOME MAINTENANCE EXONUCLEASE 1"/>
    <property type="match status" value="1"/>
</dbReference>
<protein>
    <recommendedName>
        <fullName evidence="3">PD-(D/E)XK nuclease superfamily</fullName>
    </recommendedName>
</protein>
<reference evidence="2" key="1">
    <citation type="submission" date="2020-04" db="EMBL/GenBank/DDBJ databases">
        <authorList>
            <person name="Chiriac C."/>
            <person name="Salcher M."/>
            <person name="Ghai R."/>
            <person name="Kavagutti S V."/>
        </authorList>
    </citation>
    <scope>NUCLEOTIDE SEQUENCE</scope>
</reference>
<evidence type="ECO:0000313" key="2">
    <source>
        <dbReference type="EMBL" id="CAB4148990.1"/>
    </source>
</evidence>
<proteinExistence type="predicted"/>
<evidence type="ECO:0008006" key="3">
    <source>
        <dbReference type="Google" id="ProtNLM"/>
    </source>
</evidence>
<organism evidence="2">
    <name type="scientific">uncultured Caudovirales phage</name>
    <dbReference type="NCBI Taxonomy" id="2100421"/>
    <lineage>
        <taxon>Viruses</taxon>
        <taxon>Duplodnaviria</taxon>
        <taxon>Heunggongvirae</taxon>
        <taxon>Uroviricota</taxon>
        <taxon>Caudoviricetes</taxon>
        <taxon>Peduoviridae</taxon>
        <taxon>Maltschvirus</taxon>
        <taxon>Maltschvirus maltsch</taxon>
    </lineage>
</organism>
<accession>A0A6J5MVN3</accession>
<gene>
    <name evidence="2" type="ORF">UFOVP526_37</name>
</gene>
<dbReference type="PANTHER" id="PTHR31340">
    <property type="entry name" value="MITOCHONDRIAL GENOME MAINTENANCE EXONUCLEASE 1"/>
    <property type="match status" value="1"/>
</dbReference>
<feature type="region of interest" description="Disordered" evidence="1">
    <location>
        <begin position="1"/>
        <end position="23"/>
    </location>
</feature>